<dbReference type="SUPFAM" id="SSF88723">
    <property type="entry name" value="PIN domain-like"/>
    <property type="match status" value="1"/>
</dbReference>
<dbReference type="EMBL" id="JAYFUM010000027">
    <property type="protein sequence ID" value="MEA5141373.1"/>
    <property type="molecule type" value="Genomic_DNA"/>
</dbReference>
<dbReference type="Gene3D" id="3.40.50.1010">
    <property type="entry name" value="5'-nuclease"/>
    <property type="match status" value="1"/>
</dbReference>
<dbReference type="InterPro" id="IPR029060">
    <property type="entry name" value="PIN-like_dom_sf"/>
</dbReference>
<dbReference type="InterPro" id="IPR002850">
    <property type="entry name" value="PIN_toxin-like"/>
</dbReference>
<dbReference type="PANTHER" id="PTHR34610:SF3">
    <property type="entry name" value="SSL7007 PROTEIN"/>
    <property type="match status" value="1"/>
</dbReference>
<reference evidence="2 3" key="1">
    <citation type="submission" date="2023-12" db="EMBL/GenBank/DDBJ databases">
        <title>Novel species of the genus Arcicella isolated from rivers.</title>
        <authorList>
            <person name="Lu H."/>
        </authorList>
    </citation>
    <scope>NUCLEOTIDE SEQUENCE [LARGE SCALE GENOMIC DNA]</scope>
    <source>
        <strain evidence="2 3">KCTC 23307</strain>
    </source>
</reference>
<dbReference type="NCBIfam" id="TIGR00305">
    <property type="entry name" value="putative toxin-antitoxin system toxin component, PIN family"/>
    <property type="match status" value="1"/>
</dbReference>
<sequence length="146" mass="17117">MKKSNRLRIVLDTNVFLVSLAPKSPFALIFDALLNQTFELVISTEILAEYDEIISKRYDKQTVNDVFELILHLENIHHQNVYYQWNLIDIDPDDNKFVDVFVASQADYLVTNDKHFSFLSELPFPPINLIKAEKFLEILNTYVSEY</sequence>
<evidence type="ECO:0000313" key="2">
    <source>
        <dbReference type="EMBL" id="MEA5141373.1"/>
    </source>
</evidence>
<feature type="domain" description="PIN" evidence="1">
    <location>
        <begin position="7"/>
        <end position="118"/>
    </location>
</feature>
<dbReference type="PANTHER" id="PTHR34610">
    <property type="entry name" value="SSL7007 PROTEIN"/>
    <property type="match status" value="1"/>
</dbReference>
<dbReference type="RefSeq" id="WP_323298530.1">
    <property type="nucleotide sequence ID" value="NZ_JAYFUM010000027.1"/>
</dbReference>
<accession>A0ABU5QFI6</accession>
<dbReference type="SMART" id="SM00670">
    <property type="entry name" value="PINc"/>
    <property type="match status" value="1"/>
</dbReference>
<evidence type="ECO:0000313" key="3">
    <source>
        <dbReference type="Proteomes" id="UP001302949"/>
    </source>
</evidence>
<dbReference type="Pfam" id="PF13470">
    <property type="entry name" value="PIN_3"/>
    <property type="match status" value="1"/>
</dbReference>
<keyword evidence="3" id="KW-1185">Reference proteome</keyword>
<name>A0ABU5QFI6_9BACT</name>
<gene>
    <name evidence="2" type="ORF">VB248_19620</name>
</gene>
<proteinExistence type="predicted"/>
<dbReference type="Proteomes" id="UP001302949">
    <property type="component" value="Unassembled WGS sequence"/>
</dbReference>
<comment type="caution">
    <text evidence="2">The sequence shown here is derived from an EMBL/GenBank/DDBJ whole genome shotgun (WGS) entry which is preliminary data.</text>
</comment>
<protein>
    <submittedName>
        <fullName evidence="2">Toxin-antitoxin system toxin component, PIN family</fullName>
    </submittedName>
</protein>
<evidence type="ECO:0000259" key="1">
    <source>
        <dbReference type="SMART" id="SM00670"/>
    </source>
</evidence>
<dbReference type="InterPro" id="IPR002716">
    <property type="entry name" value="PIN_dom"/>
</dbReference>
<organism evidence="2 3">
    <name type="scientific">Arcicella rigui</name>
    <dbReference type="NCBI Taxonomy" id="797020"/>
    <lineage>
        <taxon>Bacteria</taxon>
        <taxon>Pseudomonadati</taxon>
        <taxon>Bacteroidota</taxon>
        <taxon>Cytophagia</taxon>
        <taxon>Cytophagales</taxon>
        <taxon>Flectobacillaceae</taxon>
        <taxon>Arcicella</taxon>
    </lineage>
</organism>